<dbReference type="Gene3D" id="3.80.10.10">
    <property type="entry name" value="Ribonuclease Inhibitor"/>
    <property type="match status" value="1"/>
</dbReference>
<name>A0A396IRG1_MEDTR</name>
<evidence type="ECO:0000313" key="9">
    <source>
        <dbReference type="Proteomes" id="UP000265566"/>
    </source>
</evidence>
<sequence>MAEMAVSFAIDQLLPLLTEEVNLLKGVHKEFGDIKDELESIQAFLKDADRRAAADGENNSEGVKTWVKQLREAAFCIEDIIDEYMIHVGQKPHGHGCVALLHNISHLLRTMTSRHRIAAEIQDIKSSVRGIKERSDRYSFQRSFEQGSSRSRGSWNDKWHDPRLASLYIEEADVVGFDKQRDILIDWMIKGRAERTVVSVVGMGGQGKTTLAKKAFDSKDVVGHFDCRVWITVSQAYDVEGLLKDMLLKFYKQKGEDPPMGIFQMDRGSLMDEIRNYLRRKRPKRVIRQWIAEGFVKEEKGKTMEEVAEGYLTELIHRSLVQVSSLRIDGKAKGCRVHDLIRDMILEKDEDFNFCKHISDDGQRSLSGIVRRLSLTAIDNVFMECIDGSHVRSLFCFGNKISFPFYRGIPTKYRLLKVLDFEGFVMIPKNLGNFIHLKYLSFSLSDLLVKFPKSIVMLQNLESLVLKDAYNLVLPKEISKLRKLRHLIGQTLSLIELKDGIGEMNSLQTLRNVYLDLDDGAAEVIKALGKLKQIRELGLLNVPKEYGSILSFSINEMQHLETLNVGSSVDFIDLSLISKPSMLRKLTLHVWLEKFPQWMSDLQNLSVLKLFYPDSTKDPLQSLKNLQHLLMLSLDLSKYEGLGLHFHDGEFQKLKELEVRGCIELKEIIIDKGSMPSLKKLKLVQPLNLKNIPTGIEHLEKLEDLYIWGVEVEFVQRIPTEDWNWIMEHVALVKIYSRVWEEIQNSRS</sequence>
<dbReference type="Pfam" id="PF18052">
    <property type="entry name" value="Rx_N"/>
    <property type="match status" value="1"/>
</dbReference>
<dbReference type="GO" id="GO:0051707">
    <property type="term" value="P:response to other organism"/>
    <property type="evidence" value="ECO:0007669"/>
    <property type="project" value="UniProtKB-ARBA"/>
</dbReference>
<dbReference type="InterPro" id="IPR032675">
    <property type="entry name" value="LRR_dom_sf"/>
</dbReference>
<feature type="domain" description="Disease resistance R13L4/SHOC-2-like LRR" evidence="7">
    <location>
        <begin position="390"/>
        <end position="708"/>
    </location>
</feature>
<evidence type="ECO:0000313" key="8">
    <source>
        <dbReference type="EMBL" id="RHN67248.1"/>
    </source>
</evidence>
<dbReference type="SUPFAM" id="SSF52058">
    <property type="entry name" value="L domain-like"/>
    <property type="match status" value="1"/>
</dbReference>
<protein>
    <submittedName>
        <fullName evidence="8">Putative P-loop containing nucleoside triphosphate hydrolase, leucine-rich repeat domain, L</fullName>
    </submittedName>
</protein>
<evidence type="ECO:0000256" key="2">
    <source>
        <dbReference type="ARBA" id="ARBA00022741"/>
    </source>
</evidence>
<dbReference type="InterPro" id="IPR002182">
    <property type="entry name" value="NB-ARC"/>
</dbReference>
<dbReference type="InterPro" id="IPR027417">
    <property type="entry name" value="P-loop_NTPase"/>
</dbReference>
<dbReference type="Gene3D" id="1.20.5.4130">
    <property type="match status" value="1"/>
</dbReference>
<dbReference type="EMBL" id="PSQE01000003">
    <property type="protein sequence ID" value="RHN67248.1"/>
    <property type="molecule type" value="Genomic_DNA"/>
</dbReference>
<reference evidence="9" key="1">
    <citation type="journal article" date="2018" name="Nat. Plants">
        <title>Whole-genome landscape of Medicago truncatula symbiotic genes.</title>
        <authorList>
            <person name="Pecrix Y."/>
            <person name="Staton S.E."/>
            <person name="Sallet E."/>
            <person name="Lelandais-Briere C."/>
            <person name="Moreau S."/>
            <person name="Carrere S."/>
            <person name="Blein T."/>
            <person name="Jardinaud M.F."/>
            <person name="Latrasse D."/>
            <person name="Zouine M."/>
            <person name="Zahm M."/>
            <person name="Kreplak J."/>
            <person name="Mayjonade B."/>
            <person name="Satge C."/>
            <person name="Perez M."/>
            <person name="Cauet S."/>
            <person name="Marande W."/>
            <person name="Chantry-Darmon C."/>
            <person name="Lopez-Roques C."/>
            <person name="Bouchez O."/>
            <person name="Berard A."/>
            <person name="Debelle F."/>
            <person name="Munos S."/>
            <person name="Bendahmane A."/>
            <person name="Berges H."/>
            <person name="Niebel A."/>
            <person name="Buitink J."/>
            <person name="Frugier F."/>
            <person name="Benhamed M."/>
            <person name="Crespi M."/>
            <person name="Gouzy J."/>
            <person name="Gamas P."/>
        </authorList>
    </citation>
    <scope>NUCLEOTIDE SEQUENCE [LARGE SCALE GENOMIC DNA]</scope>
    <source>
        <strain evidence="9">cv. Jemalong A17</strain>
    </source>
</reference>
<comment type="caution">
    <text evidence="8">The sequence shown here is derived from an EMBL/GenBank/DDBJ whole genome shotgun (WGS) entry which is preliminary data.</text>
</comment>
<gene>
    <name evidence="8" type="ORF">MtrunA17_Chr3g0100701</name>
</gene>
<feature type="domain" description="NB-ARC" evidence="4">
    <location>
        <begin position="181"/>
        <end position="282"/>
    </location>
</feature>
<dbReference type="InterPro" id="IPR058922">
    <property type="entry name" value="WHD_DRP"/>
</dbReference>
<accession>A0A396IRG1</accession>
<feature type="domain" description="Disease resistance N-terminal" evidence="5">
    <location>
        <begin position="5"/>
        <end position="93"/>
    </location>
</feature>
<dbReference type="InterPro" id="IPR038005">
    <property type="entry name" value="RX-like_CC"/>
</dbReference>
<keyword evidence="2" id="KW-0547">Nucleotide-binding</keyword>
<dbReference type="PANTHER" id="PTHR19338">
    <property type="entry name" value="TRANSLOCASE OF INNER MITOCHONDRIAL MEMBRANE 13 HOMOLOG"/>
    <property type="match status" value="1"/>
</dbReference>
<proteinExistence type="predicted"/>
<evidence type="ECO:0000256" key="1">
    <source>
        <dbReference type="ARBA" id="ARBA00022737"/>
    </source>
</evidence>
<dbReference type="InterPro" id="IPR041118">
    <property type="entry name" value="Rx_N"/>
</dbReference>
<dbReference type="InterPro" id="IPR036388">
    <property type="entry name" value="WH-like_DNA-bd_sf"/>
</dbReference>
<dbReference type="Proteomes" id="UP000265566">
    <property type="component" value="Chromosome 3"/>
</dbReference>
<evidence type="ECO:0000256" key="3">
    <source>
        <dbReference type="ARBA" id="ARBA00022821"/>
    </source>
</evidence>
<dbReference type="GO" id="GO:0006952">
    <property type="term" value="P:defense response"/>
    <property type="evidence" value="ECO:0007669"/>
    <property type="project" value="UniProtKB-KW"/>
</dbReference>
<dbReference type="PRINTS" id="PR00364">
    <property type="entry name" value="DISEASERSIST"/>
</dbReference>
<evidence type="ECO:0000259" key="5">
    <source>
        <dbReference type="Pfam" id="PF18052"/>
    </source>
</evidence>
<dbReference type="CDD" id="cd14798">
    <property type="entry name" value="RX-CC_like"/>
    <property type="match status" value="1"/>
</dbReference>
<keyword evidence="8" id="KW-0378">Hydrolase</keyword>
<feature type="domain" description="Disease resistance protein winged helix" evidence="6">
    <location>
        <begin position="284"/>
        <end position="345"/>
    </location>
</feature>
<dbReference type="Gramene" id="rna15419">
    <property type="protein sequence ID" value="RHN67248.1"/>
    <property type="gene ID" value="gene15419"/>
</dbReference>
<keyword evidence="3" id="KW-0611">Plant defense</keyword>
<dbReference type="Pfam" id="PF00931">
    <property type="entry name" value="NB-ARC"/>
    <property type="match status" value="1"/>
</dbReference>
<dbReference type="AlphaFoldDB" id="A0A396IRG1"/>
<dbReference type="PANTHER" id="PTHR19338:SF32">
    <property type="entry name" value="OS06G0287500 PROTEIN"/>
    <property type="match status" value="1"/>
</dbReference>
<dbReference type="SUPFAM" id="SSF52540">
    <property type="entry name" value="P-loop containing nucleoside triphosphate hydrolases"/>
    <property type="match status" value="1"/>
</dbReference>
<dbReference type="Gene3D" id="3.40.50.300">
    <property type="entry name" value="P-loop containing nucleotide triphosphate hydrolases"/>
    <property type="match status" value="1"/>
</dbReference>
<evidence type="ECO:0000259" key="7">
    <source>
        <dbReference type="Pfam" id="PF23598"/>
    </source>
</evidence>
<evidence type="ECO:0000259" key="6">
    <source>
        <dbReference type="Pfam" id="PF23559"/>
    </source>
</evidence>
<organism evidence="8 9">
    <name type="scientific">Medicago truncatula</name>
    <name type="common">Barrel medic</name>
    <name type="synonym">Medicago tribuloides</name>
    <dbReference type="NCBI Taxonomy" id="3880"/>
    <lineage>
        <taxon>Eukaryota</taxon>
        <taxon>Viridiplantae</taxon>
        <taxon>Streptophyta</taxon>
        <taxon>Embryophyta</taxon>
        <taxon>Tracheophyta</taxon>
        <taxon>Spermatophyta</taxon>
        <taxon>Magnoliopsida</taxon>
        <taxon>eudicotyledons</taxon>
        <taxon>Gunneridae</taxon>
        <taxon>Pentapetalae</taxon>
        <taxon>rosids</taxon>
        <taxon>fabids</taxon>
        <taxon>Fabales</taxon>
        <taxon>Fabaceae</taxon>
        <taxon>Papilionoideae</taxon>
        <taxon>50 kb inversion clade</taxon>
        <taxon>NPAAA clade</taxon>
        <taxon>Hologalegina</taxon>
        <taxon>IRL clade</taxon>
        <taxon>Trifolieae</taxon>
        <taxon>Medicago</taxon>
    </lineage>
</organism>
<evidence type="ECO:0000259" key="4">
    <source>
        <dbReference type="Pfam" id="PF00931"/>
    </source>
</evidence>
<dbReference type="GO" id="GO:0016787">
    <property type="term" value="F:hydrolase activity"/>
    <property type="evidence" value="ECO:0007669"/>
    <property type="project" value="UniProtKB-KW"/>
</dbReference>
<dbReference type="Gene3D" id="1.10.10.10">
    <property type="entry name" value="Winged helix-like DNA-binding domain superfamily/Winged helix DNA-binding domain"/>
    <property type="match status" value="1"/>
</dbReference>
<dbReference type="GO" id="GO:0043531">
    <property type="term" value="F:ADP binding"/>
    <property type="evidence" value="ECO:0007669"/>
    <property type="project" value="InterPro"/>
</dbReference>
<keyword evidence="1" id="KW-0677">Repeat</keyword>
<dbReference type="Pfam" id="PF23559">
    <property type="entry name" value="WHD_DRP"/>
    <property type="match status" value="1"/>
</dbReference>
<dbReference type="Pfam" id="PF23598">
    <property type="entry name" value="LRR_14"/>
    <property type="match status" value="1"/>
</dbReference>
<dbReference type="InterPro" id="IPR055414">
    <property type="entry name" value="LRR_R13L4/SHOC2-like"/>
</dbReference>